<dbReference type="Pfam" id="PF13191">
    <property type="entry name" value="AAA_16"/>
    <property type="match status" value="1"/>
</dbReference>
<dbReference type="SUPFAM" id="SSF52540">
    <property type="entry name" value="P-loop containing nucleoside triphosphate hydrolases"/>
    <property type="match status" value="1"/>
</dbReference>
<dbReference type="PANTHER" id="PTHR34301">
    <property type="entry name" value="DNA-BINDING PROTEIN-RELATED"/>
    <property type="match status" value="1"/>
</dbReference>
<sequence length="389" mass="43694">MCVNPYMAGAGRTPAYLAGREQIIANAAQSFETLKAGFPERSVIYYGLRGVGKTVLLNALEDLAEEMDIPSSYMEVSEVEGSFHKAIAIISYKLLHEINKSEKAKSYVKKAFGILKAFSLKYTMGDIDFEIDLDPLKGFADTGNIQNDVKELLLAIGMAAKKEEQGAVIFLDEIQYLQDDDFSALIEAFHRINQKGCPIALYGAGLPKITKIAGDIKSYAERLFSFIEIGSLPTEEAKKALTEPAKRFGITYQEEVLNKIVELTDGYPYFLQEYGNCIWKIKADQKVITPALFEKAYELIVETLDESFFKVRFDRATAKEAEFMFAMAECRELPCATKEVADFMGESQQSISPIRATLIHKGFIYAPQRGSIDFTVPQFDDYLRRIKHN</sequence>
<keyword evidence="2" id="KW-0067">ATP-binding</keyword>
<gene>
    <name evidence="2" type="ORF">E7203_13220</name>
</gene>
<reference evidence="2" key="1">
    <citation type="submission" date="2019-04" db="EMBL/GenBank/DDBJ databases">
        <title>Evolution of Biomass-Degrading Anaerobic Consortia Revealed by Metagenomics.</title>
        <authorList>
            <person name="Peng X."/>
        </authorList>
    </citation>
    <scope>NUCLEOTIDE SEQUENCE</scope>
    <source>
        <strain evidence="2">SIG242</strain>
    </source>
</reference>
<dbReference type="Gene3D" id="3.40.50.300">
    <property type="entry name" value="P-loop containing nucleotide triphosphate hydrolases"/>
    <property type="match status" value="1"/>
</dbReference>
<comment type="caution">
    <text evidence="2">The sequence shown here is derived from an EMBL/GenBank/DDBJ whole genome shotgun (WGS) entry which is preliminary data.</text>
</comment>
<dbReference type="InterPro" id="IPR041664">
    <property type="entry name" value="AAA_16"/>
</dbReference>
<dbReference type="Proteomes" id="UP000772151">
    <property type="component" value="Unassembled WGS sequence"/>
</dbReference>
<dbReference type="PANTHER" id="PTHR34301:SF8">
    <property type="entry name" value="ATPASE DOMAIN-CONTAINING PROTEIN"/>
    <property type="match status" value="1"/>
</dbReference>
<feature type="domain" description="Orc1-like AAA ATPase" evidence="1">
    <location>
        <begin position="17"/>
        <end position="196"/>
    </location>
</feature>
<dbReference type="RefSeq" id="WP_303670490.1">
    <property type="nucleotide sequence ID" value="NZ_SVCA01000017.1"/>
</dbReference>
<organism evidence="2 3">
    <name type="scientific">Selenomonas ruminantium</name>
    <dbReference type="NCBI Taxonomy" id="971"/>
    <lineage>
        <taxon>Bacteria</taxon>
        <taxon>Bacillati</taxon>
        <taxon>Bacillota</taxon>
        <taxon>Negativicutes</taxon>
        <taxon>Selenomonadales</taxon>
        <taxon>Selenomonadaceae</taxon>
        <taxon>Selenomonas</taxon>
    </lineage>
</organism>
<protein>
    <submittedName>
        <fullName evidence="2">ATP-binding protein</fullName>
    </submittedName>
</protein>
<evidence type="ECO:0000313" key="2">
    <source>
        <dbReference type="EMBL" id="MBE6086374.1"/>
    </source>
</evidence>
<name>A0A927WLY3_SELRU</name>
<dbReference type="GO" id="GO:0005524">
    <property type="term" value="F:ATP binding"/>
    <property type="evidence" value="ECO:0007669"/>
    <property type="project" value="UniProtKB-KW"/>
</dbReference>
<evidence type="ECO:0000259" key="1">
    <source>
        <dbReference type="Pfam" id="PF13191"/>
    </source>
</evidence>
<dbReference type="AlphaFoldDB" id="A0A927WLY3"/>
<dbReference type="InterPro" id="IPR027417">
    <property type="entry name" value="P-loop_NTPase"/>
</dbReference>
<evidence type="ECO:0000313" key="3">
    <source>
        <dbReference type="Proteomes" id="UP000772151"/>
    </source>
</evidence>
<accession>A0A927WLY3</accession>
<dbReference type="EMBL" id="SVCA01000017">
    <property type="protein sequence ID" value="MBE6086374.1"/>
    <property type="molecule type" value="Genomic_DNA"/>
</dbReference>
<proteinExistence type="predicted"/>
<keyword evidence="2" id="KW-0547">Nucleotide-binding</keyword>